<evidence type="ECO:0008006" key="4">
    <source>
        <dbReference type="Google" id="ProtNLM"/>
    </source>
</evidence>
<evidence type="ECO:0000313" key="3">
    <source>
        <dbReference type="Proteomes" id="UP000800036"/>
    </source>
</evidence>
<dbReference type="AlphaFoldDB" id="A0A6A5VV21"/>
<proteinExistence type="predicted"/>
<dbReference type="EMBL" id="ML976657">
    <property type="protein sequence ID" value="KAF1979582.1"/>
    <property type="molecule type" value="Genomic_DNA"/>
</dbReference>
<keyword evidence="1" id="KW-0175">Coiled coil</keyword>
<reference evidence="2" key="1">
    <citation type="journal article" date="2020" name="Stud. Mycol.">
        <title>101 Dothideomycetes genomes: a test case for predicting lifestyles and emergence of pathogens.</title>
        <authorList>
            <person name="Haridas S."/>
            <person name="Albert R."/>
            <person name="Binder M."/>
            <person name="Bloem J."/>
            <person name="Labutti K."/>
            <person name="Salamov A."/>
            <person name="Andreopoulos B."/>
            <person name="Baker S."/>
            <person name="Barry K."/>
            <person name="Bills G."/>
            <person name="Bluhm B."/>
            <person name="Cannon C."/>
            <person name="Castanera R."/>
            <person name="Culley D."/>
            <person name="Daum C."/>
            <person name="Ezra D."/>
            <person name="Gonzalez J."/>
            <person name="Henrissat B."/>
            <person name="Kuo A."/>
            <person name="Liang C."/>
            <person name="Lipzen A."/>
            <person name="Lutzoni F."/>
            <person name="Magnuson J."/>
            <person name="Mondo S."/>
            <person name="Nolan M."/>
            <person name="Ohm R."/>
            <person name="Pangilinan J."/>
            <person name="Park H.-J."/>
            <person name="Ramirez L."/>
            <person name="Alfaro M."/>
            <person name="Sun H."/>
            <person name="Tritt A."/>
            <person name="Yoshinaga Y."/>
            <person name="Zwiers L.-H."/>
            <person name="Turgeon B."/>
            <person name="Goodwin S."/>
            <person name="Spatafora J."/>
            <person name="Crous P."/>
            <person name="Grigoriev I."/>
        </authorList>
    </citation>
    <scope>NUCLEOTIDE SEQUENCE</scope>
    <source>
        <strain evidence="2">CBS 107.79</strain>
    </source>
</reference>
<accession>A0A6A5VV21</accession>
<feature type="coiled-coil region" evidence="1">
    <location>
        <begin position="35"/>
        <end position="90"/>
    </location>
</feature>
<dbReference type="OrthoDB" id="3559235at2759"/>
<protein>
    <recommendedName>
        <fullName evidence="4">Fungal N-terminal domain-containing protein</fullName>
    </recommendedName>
</protein>
<organism evidence="2 3">
    <name type="scientific">Bimuria novae-zelandiae CBS 107.79</name>
    <dbReference type="NCBI Taxonomy" id="1447943"/>
    <lineage>
        <taxon>Eukaryota</taxon>
        <taxon>Fungi</taxon>
        <taxon>Dikarya</taxon>
        <taxon>Ascomycota</taxon>
        <taxon>Pezizomycotina</taxon>
        <taxon>Dothideomycetes</taxon>
        <taxon>Pleosporomycetidae</taxon>
        <taxon>Pleosporales</taxon>
        <taxon>Massarineae</taxon>
        <taxon>Didymosphaeriaceae</taxon>
        <taxon>Bimuria</taxon>
    </lineage>
</organism>
<name>A0A6A5VV21_9PLEO</name>
<evidence type="ECO:0000256" key="1">
    <source>
        <dbReference type="SAM" id="Coils"/>
    </source>
</evidence>
<sequence length="307" mass="34664">MAEVLIFLSAVQASTQLAEQAFGIFSHIRRAYLRQKDLLAVIERHENELNSVESVLGVLKNEKDFHTTRIAKEVRRLKEVQDRLNKLLIQLDPKPRGKISQFTRQLVHGDANEKKLDRIMVELGQVKTSVLLCMQVTTVGVMRNVEKQLVADAVKIERIDANLREALENYEGLRIAQLLKGRSPSDDGYVPLSEADLRSLDNENHDEDNISETLVDDDSITNLSTLSTKTERVIKGNSARHQALQINASLGEDVWKEIDRLEIKDNIAEDHSIQVNHGMTLEVLSLLVGIQAKKMAYKCHDNARDSS</sequence>
<evidence type="ECO:0000313" key="2">
    <source>
        <dbReference type="EMBL" id="KAF1979582.1"/>
    </source>
</evidence>
<gene>
    <name evidence="2" type="ORF">BU23DRAFT_100983</name>
</gene>
<keyword evidence="3" id="KW-1185">Reference proteome</keyword>
<dbReference type="Proteomes" id="UP000800036">
    <property type="component" value="Unassembled WGS sequence"/>
</dbReference>